<dbReference type="EMBL" id="VSSQ01000067">
    <property type="protein sequence ID" value="MPL72607.1"/>
    <property type="molecule type" value="Genomic_DNA"/>
</dbReference>
<dbReference type="GO" id="GO:0042578">
    <property type="term" value="F:phosphoric ester hydrolase activity"/>
    <property type="evidence" value="ECO:0007669"/>
    <property type="project" value="TreeGrafter"/>
</dbReference>
<dbReference type="CDD" id="cd07432">
    <property type="entry name" value="PHP_HisPPase"/>
    <property type="match status" value="1"/>
</dbReference>
<dbReference type="GO" id="GO:0008270">
    <property type="term" value="F:zinc ion binding"/>
    <property type="evidence" value="ECO:0007669"/>
    <property type="project" value="TreeGrafter"/>
</dbReference>
<dbReference type="NCBIfam" id="NF004981">
    <property type="entry name" value="PRK06361.1"/>
    <property type="match status" value="1"/>
</dbReference>
<protein>
    <recommendedName>
        <fullName evidence="1">Polymerase/histidinol phosphatase N-terminal domain-containing protein</fullName>
    </recommendedName>
</protein>
<reference evidence="2" key="1">
    <citation type="submission" date="2019-08" db="EMBL/GenBank/DDBJ databases">
        <authorList>
            <person name="Kucharzyk K."/>
            <person name="Murdoch R.W."/>
            <person name="Higgins S."/>
            <person name="Loffler F."/>
        </authorList>
    </citation>
    <scope>NUCLEOTIDE SEQUENCE</scope>
</reference>
<evidence type="ECO:0000313" key="2">
    <source>
        <dbReference type="EMBL" id="MPL72607.1"/>
    </source>
</evidence>
<dbReference type="InterPro" id="IPR016195">
    <property type="entry name" value="Pol/histidinol_Pase-like"/>
</dbReference>
<comment type="caution">
    <text evidence="2">The sequence shown here is derived from an EMBL/GenBank/DDBJ whole genome shotgun (WGS) entry which is preliminary data.</text>
</comment>
<dbReference type="GO" id="GO:0005829">
    <property type="term" value="C:cytosol"/>
    <property type="evidence" value="ECO:0007669"/>
    <property type="project" value="TreeGrafter"/>
</dbReference>
<feature type="domain" description="Polymerase/histidinol phosphatase N-terminal" evidence="1">
    <location>
        <begin position="2"/>
        <end position="74"/>
    </location>
</feature>
<dbReference type="SMART" id="SM00481">
    <property type="entry name" value="POLIIIAc"/>
    <property type="match status" value="1"/>
</dbReference>
<proteinExistence type="predicted"/>
<accession>A0A644U1P5</accession>
<name>A0A644U1P5_9ZZZZ</name>
<dbReference type="InterPro" id="IPR003141">
    <property type="entry name" value="Pol/His_phosphatase_N"/>
</dbReference>
<dbReference type="AlphaFoldDB" id="A0A644U1P5"/>
<dbReference type="SUPFAM" id="SSF89550">
    <property type="entry name" value="PHP domain-like"/>
    <property type="match status" value="1"/>
</dbReference>
<dbReference type="PANTHER" id="PTHR36928">
    <property type="entry name" value="PHOSPHATASE YCDX-RELATED"/>
    <property type="match status" value="1"/>
</dbReference>
<dbReference type="Pfam" id="PF02811">
    <property type="entry name" value="PHP"/>
    <property type="match status" value="1"/>
</dbReference>
<dbReference type="Gene3D" id="3.20.20.140">
    <property type="entry name" value="Metal-dependent hydrolases"/>
    <property type="match status" value="1"/>
</dbReference>
<evidence type="ECO:0000259" key="1">
    <source>
        <dbReference type="SMART" id="SM00481"/>
    </source>
</evidence>
<dbReference type="InterPro" id="IPR004013">
    <property type="entry name" value="PHP_dom"/>
</dbReference>
<gene>
    <name evidence="2" type="ORF">SDC9_18393</name>
</gene>
<dbReference type="InterPro" id="IPR050243">
    <property type="entry name" value="PHP_phosphatase"/>
</dbReference>
<dbReference type="PANTHER" id="PTHR36928:SF1">
    <property type="entry name" value="PHOSPHATASE YCDX-RELATED"/>
    <property type="match status" value="1"/>
</dbReference>
<organism evidence="2">
    <name type="scientific">bioreactor metagenome</name>
    <dbReference type="NCBI Taxonomy" id="1076179"/>
    <lineage>
        <taxon>unclassified sequences</taxon>
        <taxon>metagenomes</taxon>
        <taxon>ecological metagenomes</taxon>
    </lineage>
</organism>
<sequence length="214" mass="22747">MYDFHCHTTMSDGELIPTELIRRMAVAGYTEMGIADHADFSNVEELIAAQKKVKRSAEQCGVKLFTGIEITHVPPSEIAGLAKYARALGAEVVIVHGETITEPVAPGTNLAAVTCPDVNILAHPGMISDEEALLAAKNGVFLEITSRNGHNRANGHVLSSARRAGAGVVVQSDIHGPDDIISEKMRRLIARGAGMNEDEAKKVLSLTSADILSA</sequence>